<accession>A0A8T0IWX8</accession>
<dbReference type="AlphaFoldDB" id="A0A8T0IWX8"/>
<name>A0A8T0IWX8_CERPU</name>
<evidence type="ECO:0000313" key="1">
    <source>
        <dbReference type="EMBL" id="KAG0587181.1"/>
    </source>
</evidence>
<keyword evidence="2" id="KW-1185">Reference proteome</keyword>
<evidence type="ECO:0000313" key="2">
    <source>
        <dbReference type="Proteomes" id="UP000822688"/>
    </source>
</evidence>
<gene>
    <name evidence="1" type="ORF">KC19_2G146100</name>
</gene>
<protein>
    <submittedName>
        <fullName evidence="1">Uncharacterized protein</fullName>
    </submittedName>
</protein>
<proteinExistence type="predicted"/>
<dbReference type="Proteomes" id="UP000822688">
    <property type="component" value="Chromosome 2"/>
</dbReference>
<reference evidence="1" key="1">
    <citation type="submission" date="2020-06" db="EMBL/GenBank/DDBJ databases">
        <title>WGS assembly of Ceratodon purpureus strain R40.</title>
        <authorList>
            <person name="Carey S.B."/>
            <person name="Jenkins J."/>
            <person name="Shu S."/>
            <person name="Lovell J.T."/>
            <person name="Sreedasyam A."/>
            <person name="Maumus F."/>
            <person name="Tiley G.P."/>
            <person name="Fernandez-Pozo N."/>
            <person name="Barry K."/>
            <person name="Chen C."/>
            <person name="Wang M."/>
            <person name="Lipzen A."/>
            <person name="Daum C."/>
            <person name="Saski C.A."/>
            <person name="Payton A.C."/>
            <person name="Mcbreen J.C."/>
            <person name="Conrad R.E."/>
            <person name="Kollar L.M."/>
            <person name="Olsson S."/>
            <person name="Huttunen S."/>
            <person name="Landis J.B."/>
            <person name="Wickett N.J."/>
            <person name="Johnson M.G."/>
            <person name="Rensing S.A."/>
            <person name="Grimwood J."/>
            <person name="Schmutz J."/>
            <person name="Mcdaniel S.F."/>
        </authorList>
    </citation>
    <scope>NUCLEOTIDE SEQUENCE</scope>
    <source>
        <strain evidence="1">R40</strain>
    </source>
</reference>
<organism evidence="1 2">
    <name type="scientific">Ceratodon purpureus</name>
    <name type="common">Fire moss</name>
    <name type="synonym">Dicranum purpureum</name>
    <dbReference type="NCBI Taxonomy" id="3225"/>
    <lineage>
        <taxon>Eukaryota</taxon>
        <taxon>Viridiplantae</taxon>
        <taxon>Streptophyta</taxon>
        <taxon>Embryophyta</taxon>
        <taxon>Bryophyta</taxon>
        <taxon>Bryophytina</taxon>
        <taxon>Bryopsida</taxon>
        <taxon>Dicranidae</taxon>
        <taxon>Pseudoditrichales</taxon>
        <taxon>Ditrichaceae</taxon>
        <taxon>Ceratodon</taxon>
    </lineage>
</organism>
<dbReference type="EMBL" id="CM026422">
    <property type="protein sequence ID" value="KAG0587181.1"/>
    <property type="molecule type" value="Genomic_DNA"/>
</dbReference>
<sequence>MNVEQLSLHTDCAAVLQDLYLRGVVIEILELCLWGQVEVVGLVFVHGNSEKMTTTMLRGRVSSQTITGWCLLGGSAQQPGELA</sequence>
<comment type="caution">
    <text evidence="1">The sequence shown here is derived from an EMBL/GenBank/DDBJ whole genome shotgun (WGS) entry which is preliminary data.</text>
</comment>